<dbReference type="EMBL" id="GECU01025697">
    <property type="protein sequence ID" value="JAS82009.1"/>
    <property type="molecule type" value="Transcribed_RNA"/>
</dbReference>
<feature type="non-terminal residue" evidence="1">
    <location>
        <position position="1"/>
    </location>
</feature>
<proteinExistence type="predicted"/>
<accession>A0A1B6I519</accession>
<evidence type="ECO:0000313" key="1">
    <source>
        <dbReference type="EMBL" id="JAS82009.1"/>
    </source>
</evidence>
<organism evidence="1">
    <name type="scientific">Homalodisca liturata</name>
    <dbReference type="NCBI Taxonomy" id="320908"/>
    <lineage>
        <taxon>Eukaryota</taxon>
        <taxon>Metazoa</taxon>
        <taxon>Ecdysozoa</taxon>
        <taxon>Arthropoda</taxon>
        <taxon>Hexapoda</taxon>
        <taxon>Insecta</taxon>
        <taxon>Pterygota</taxon>
        <taxon>Neoptera</taxon>
        <taxon>Paraneoptera</taxon>
        <taxon>Hemiptera</taxon>
        <taxon>Auchenorrhyncha</taxon>
        <taxon>Membracoidea</taxon>
        <taxon>Cicadellidae</taxon>
        <taxon>Cicadellinae</taxon>
        <taxon>Proconiini</taxon>
        <taxon>Homalodisca</taxon>
    </lineage>
</organism>
<feature type="non-terminal residue" evidence="1">
    <location>
        <position position="123"/>
    </location>
</feature>
<name>A0A1B6I519_9HEMI</name>
<reference evidence="1" key="1">
    <citation type="submission" date="2015-11" db="EMBL/GenBank/DDBJ databases">
        <title>De novo transcriptome assembly of four potential Pierce s Disease insect vectors from Arizona vineyards.</title>
        <authorList>
            <person name="Tassone E.E."/>
        </authorList>
    </citation>
    <scope>NUCLEOTIDE SEQUENCE</scope>
</reference>
<dbReference type="AlphaFoldDB" id="A0A1B6I519"/>
<sequence length="123" mass="13537">FLLPRMIRFINAYRRRESIEQQVSQPGLAGGPSAPGECAQEEGGEYLDYLVLGLQSEDPACVAECLEAGIPFEMLRLNASHIRNAMVKDPRVVDRLVAYQILNGVALEDVSIVNMTICTPSDD</sequence>
<gene>
    <name evidence="1" type="ORF">g.1454</name>
</gene>
<protein>
    <submittedName>
        <fullName evidence="1">Uncharacterized protein</fullName>
    </submittedName>
</protein>